<dbReference type="STRING" id="1246637.MTBBW1_1060032"/>
<dbReference type="AlphaFoldDB" id="A0A1W1H5B9"/>
<accession>A0A1W1H5B9</accession>
<dbReference type="RefSeq" id="WP_139786759.1">
    <property type="nucleotide sequence ID" value="NZ_LT828545.1"/>
</dbReference>
<keyword evidence="2" id="KW-0812">Transmembrane</keyword>
<dbReference type="Proteomes" id="UP000191931">
    <property type="component" value="Unassembled WGS sequence"/>
</dbReference>
<feature type="transmembrane region" description="Helical" evidence="2">
    <location>
        <begin position="12"/>
        <end position="39"/>
    </location>
</feature>
<evidence type="ECO:0000256" key="1">
    <source>
        <dbReference type="SAM" id="MobiDB-lite"/>
    </source>
</evidence>
<proteinExistence type="predicted"/>
<name>A0A1W1H5B9_9BACT</name>
<keyword evidence="2" id="KW-1133">Transmembrane helix</keyword>
<keyword evidence="2" id="KW-0472">Membrane</keyword>
<protein>
    <recommendedName>
        <fullName evidence="3">SHOCT domain-containing protein</fullName>
    </recommendedName>
</protein>
<feature type="region of interest" description="Disordered" evidence="1">
    <location>
        <begin position="202"/>
        <end position="244"/>
    </location>
</feature>
<evidence type="ECO:0000259" key="3">
    <source>
        <dbReference type="Pfam" id="PF09851"/>
    </source>
</evidence>
<dbReference type="InterPro" id="IPR018649">
    <property type="entry name" value="SHOCT"/>
</dbReference>
<gene>
    <name evidence="4" type="ORF">MTBBW1_1060032</name>
</gene>
<evidence type="ECO:0000313" key="5">
    <source>
        <dbReference type="Proteomes" id="UP000191931"/>
    </source>
</evidence>
<feature type="domain" description="SHOCT" evidence="3">
    <location>
        <begin position="138"/>
        <end position="164"/>
    </location>
</feature>
<evidence type="ECO:0000313" key="4">
    <source>
        <dbReference type="EMBL" id="SLM27681.1"/>
    </source>
</evidence>
<keyword evidence="5" id="KW-1185">Reference proteome</keyword>
<dbReference type="OrthoDB" id="5405940at2"/>
<organism evidence="4 5">
    <name type="scientific">Desulfamplus magnetovallimortis</name>
    <dbReference type="NCBI Taxonomy" id="1246637"/>
    <lineage>
        <taxon>Bacteria</taxon>
        <taxon>Pseudomonadati</taxon>
        <taxon>Thermodesulfobacteriota</taxon>
        <taxon>Desulfobacteria</taxon>
        <taxon>Desulfobacterales</taxon>
        <taxon>Desulfobacteraceae</taxon>
        <taxon>Desulfamplus</taxon>
    </lineage>
</organism>
<sequence>MKFKKQDKDGVFKSLFAAYFVLLLHVFLLSGTGITVVLFKGVYHYLPWILGGIALLVIALFWIFYLRIKRSSTDIKDVLNHPAFQNRNVEIKLLGGVASFKIDAPVAGDSRFLLNNNGESGAAMLPMIEEGSRNIERRLSELADLYNRNLIDDEEYDMAKKRILFESDFAMDEKSPSVEVSSSIDAASVSSLSGVSSRVDAVEPSSIDAFSPEVDAGSPSSTDTTTSGTQSSTKNSQSVIKDES</sequence>
<evidence type="ECO:0000256" key="2">
    <source>
        <dbReference type="SAM" id="Phobius"/>
    </source>
</evidence>
<feature type="compositionally biased region" description="Low complexity" evidence="1">
    <location>
        <begin position="218"/>
        <end position="238"/>
    </location>
</feature>
<dbReference type="Pfam" id="PF09851">
    <property type="entry name" value="SHOCT"/>
    <property type="match status" value="1"/>
</dbReference>
<reference evidence="4 5" key="1">
    <citation type="submission" date="2017-03" db="EMBL/GenBank/DDBJ databases">
        <authorList>
            <person name="Afonso C.L."/>
            <person name="Miller P.J."/>
            <person name="Scott M.A."/>
            <person name="Spackman E."/>
            <person name="Goraichik I."/>
            <person name="Dimitrov K.M."/>
            <person name="Suarez D.L."/>
            <person name="Swayne D.E."/>
        </authorList>
    </citation>
    <scope>NUCLEOTIDE SEQUENCE [LARGE SCALE GENOMIC DNA]</scope>
    <source>
        <strain evidence="4">PRJEB14757</strain>
    </source>
</reference>
<feature type="transmembrane region" description="Helical" evidence="2">
    <location>
        <begin position="45"/>
        <end position="66"/>
    </location>
</feature>
<dbReference type="EMBL" id="FWEV01000009">
    <property type="protein sequence ID" value="SLM27681.1"/>
    <property type="molecule type" value="Genomic_DNA"/>
</dbReference>